<dbReference type="AlphaFoldDB" id="A0A6G7CHV6"/>
<sequence length="259" mass="30475">MQKALLFILLLLSGCVNYGIPELQCPSNDVKKSPQYYRFSDLSQINDWGHHYSYPYSAQIVSDPMDDSNKVLRVEIREGDTYRTYTGERHRAEIYEAYKANFNQLTHYSFRVLIPDEWQFVDVRSLIAQWHATPDRHLGEISRSPNLGIELRNDRFVIRGQASQVPVNTDNKKGMQRKTHYVSEPIKRNFWYQFDVVVNWSYEENGVIQISINSEPVVNFNGATSYYDCIGPYFKMGIYRDDTPKTFVIYFDDYQRNIL</sequence>
<protein>
    <recommendedName>
        <fullName evidence="4">Polysaccharide lyase</fullName>
    </recommendedName>
</protein>
<keyword evidence="3" id="KW-1185">Reference proteome</keyword>
<name>A0A6G7CHV6_9VIBR</name>
<dbReference type="EMBL" id="CP049331">
    <property type="protein sequence ID" value="QIH41626.1"/>
    <property type="molecule type" value="Genomic_DNA"/>
</dbReference>
<feature type="chain" id="PRO_5026144197" description="Polysaccharide lyase" evidence="1">
    <location>
        <begin position="19"/>
        <end position="259"/>
    </location>
</feature>
<keyword evidence="1" id="KW-0732">Signal</keyword>
<dbReference type="InterPro" id="IPR025975">
    <property type="entry name" value="Polysacc_lyase"/>
</dbReference>
<gene>
    <name evidence="2" type="ORF">G5S32_06350</name>
</gene>
<reference evidence="2 3" key="1">
    <citation type="submission" date="2020-02" db="EMBL/GenBank/DDBJ databases">
        <title>A complete genome of a marine bacterium Vibrio sp. ZWAL4003 isolated from the mangrove sediment with the ability to degrade polysaccharides.</title>
        <authorList>
            <person name="Wu J."/>
            <person name="Qu W."/>
            <person name="Zeng R."/>
        </authorList>
    </citation>
    <scope>NUCLEOTIDE SEQUENCE [LARGE SCALE GENOMIC DNA]</scope>
    <source>
        <strain evidence="2 3">ZWAL4003</strain>
    </source>
</reference>
<dbReference type="RefSeq" id="WP_165311220.1">
    <property type="nucleotide sequence ID" value="NZ_CP049331.1"/>
</dbReference>
<dbReference type="Pfam" id="PF14099">
    <property type="entry name" value="Polysacc_lyase"/>
    <property type="match status" value="1"/>
</dbReference>
<evidence type="ECO:0000313" key="3">
    <source>
        <dbReference type="Proteomes" id="UP000503003"/>
    </source>
</evidence>
<dbReference type="PROSITE" id="PS51257">
    <property type="entry name" value="PROKAR_LIPOPROTEIN"/>
    <property type="match status" value="1"/>
</dbReference>
<evidence type="ECO:0008006" key="4">
    <source>
        <dbReference type="Google" id="ProtNLM"/>
    </source>
</evidence>
<feature type="signal peptide" evidence="1">
    <location>
        <begin position="1"/>
        <end position="18"/>
    </location>
</feature>
<dbReference type="Gene3D" id="2.60.120.200">
    <property type="match status" value="1"/>
</dbReference>
<evidence type="ECO:0000256" key="1">
    <source>
        <dbReference type="SAM" id="SignalP"/>
    </source>
</evidence>
<accession>A0A6G7CHV6</accession>
<proteinExistence type="predicted"/>
<evidence type="ECO:0000313" key="2">
    <source>
        <dbReference type="EMBL" id="QIH41626.1"/>
    </source>
</evidence>
<organism evidence="2 3">
    <name type="scientific">Vibrio ziniensis</name>
    <dbReference type="NCBI Taxonomy" id="2711221"/>
    <lineage>
        <taxon>Bacteria</taxon>
        <taxon>Pseudomonadati</taxon>
        <taxon>Pseudomonadota</taxon>
        <taxon>Gammaproteobacteria</taxon>
        <taxon>Vibrionales</taxon>
        <taxon>Vibrionaceae</taxon>
        <taxon>Vibrio</taxon>
    </lineage>
</organism>
<dbReference type="KEGG" id="vzi:G5S32_06350"/>
<dbReference type="Proteomes" id="UP000503003">
    <property type="component" value="Chromosome 1"/>
</dbReference>